<dbReference type="STRING" id="240292.Ava_1820"/>
<evidence type="ECO:0000313" key="7">
    <source>
        <dbReference type="EMBL" id="ABA21442.1"/>
    </source>
</evidence>
<dbReference type="CDD" id="cd00165">
    <property type="entry name" value="S4"/>
    <property type="match status" value="1"/>
</dbReference>
<evidence type="ECO:0000313" key="8">
    <source>
        <dbReference type="Proteomes" id="UP000002533"/>
    </source>
</evidence>
<dbReference type="HOGENOM" id="CLU_024979_1_2_3"/>
<dbReference type="InterPro" id="IPR000748">
    <property type="entry name" value="PsdUridine_synth_RsuA/RluB/E/F"/>
</dbReference>
<dbReference type="Pfam" id="PF01479">
    <property type="entry name" value="S4"/>
    <property type="match status" value="1"/>
</dbReference>
<gene>
    <name evidence="7" type="ordered locus">Ava_1820</name>
</gene>
<name>Q3MC44_TRIV2</name>
<dbReference type="InterPro" id="IPR036986">
    <property type="entry name" value="S4_RNA-bd_sf"/>
</dbReference>
<protein>
    <recommendedName>
        <fullName evidence="4">Pseudouridine synthase</fullName>
        <ecNumber evidence="4">5.4.99.-</ecNumber>
    </recommendedName>
</protein>
<keyword evidence="5" id="KW-0472">Membrane</keyword>
<dbReference type="KEGG" id="ava:Ava_1820"/>
<dbReference type="FunFam" id="3.10.290.10:FF:000003">
    <property type="entry name" value="Pseudouridine synthase"/>
    <property type="match status" value="1"/>
</dbReference>
<keyword evidence="5" id="KW-1133">Transmembrane helix</keyword>
<dbReference type="eggNOG" id="COG1187">
    <property type="taxonomic scope" value="Bacteria"/>
</dbReference>
<comment type="similarity">
    <text evidence="1 4">Belongs to the pseudouridine synthase RsuA family.</text>
</comment>
<feature type="transmembrane region" description="Helical" evidence="5">
    <location>
        <begin position="6"/>
        <end position="24"/>
    </location>
</feature>
<dbReference type="EC" id="5.4.99.-" evidence="4"/>
<organism evidence="7 8">
    <name type="scientific">Trichormus variabilis (strain ATCC 29413 / PCC 7937)</name>
    <name type="common">Anabaena variabilis</name>
    <dbReference type="NCBI Taxonomy" id="240292"/>
    <lineage>
        <taxon>Bacteria</taxon>
        <taxon>Bacillati</taxon>
        <taxon>Cyanobacteriota</taxon>
        <taxon>Cyanophyceae</taxon>
        <taxon>Nostocales</taxon>
        <taxon>Nostocaceae</taxon>
        <taxon>Trichormus</taxon>
    </lineage>
</organism>
<dbReference type="Proteomes" id="UP000002533">
    <property type="component" value="Chromosome"/>
</dbReference>
<keyword evidence="5" id="KW-0812">Transmembrane</keyword>
<dbReference type="InterPro" id="IPR042092">
    <property type="entry name" value="PsdUridine_s_RsuA/RluB/E/F_cat"/>
</dbReference>
<evidence type="ECO:0000256" key="5">
    <source>
        <dbReference type="SAM" id="Phobius"/>
    </source>
</evidence>
<evidence type="ECO:0000256" key="1">
    <source>
        <dbReference type="ARBA" id="ARBA00008348"/>
    </source>
</evidence>
<dbReference type="InterPro" id="IPR050343">
    <property type="entry name" value="RsuA_PseudoU_synthase"/>
</dbReference>
<evidence type="ECO:0000256" key="4">
    <source>
        <dbReference type="RuleBase" id="RU003887"/>
    </source>
</evidence>
<reference evidence="8" key="1">
    <citation type="journal article" date="2014" name="Stand. Genomic Sci.">
        <title>Complete genome sequence of Anabaena variabilis ATCC 29413.</title>
        <authorList>
            <person name="Thiel T."/>
            <person name="Pratte B.S."/>
            <person name="Zhong J."/>
            <person name="Goodwin L."/>
            <person name="Copeland A."/>
            <person name="Lucas S."/>
            <person name="Han C."/>
            <person name="Pitluck S."/>
            <person name="Land M.L."/>
            <person name="Kyrpides N.C."/>
            <person name="Woyke T."/>
        </authorList>
    </citation>
    <scope>NUCLEOTIDE SEQUENCE [LARGE SCALE GENOMIC DNA]</scope>
    <source>
        <strain evidence="8">ATCC 29413 / PCC 7937</strain>
    </source>
</reference>
<dbReference type="Gene3D" id="3.30.70.1560">
    <property type="entry name" value="Alpha-L RNA-binding motif"/>
    <property type="match status" value="1"/>
</dbReference>
<dbReference type="InterPro" id="IPR020094">
    <property type="entry name" value="TruA/RsuA/RluB/E/F_N"/>
</dbReference>
<dbReference type="SUPFAM" id="SSF55174">
    <property type="entry name" value="Alpha-L RNA-binding motif"/>
    <property type="match status" value="1"/>
</dbReference>
<dbReference type="InterPro" id="IPR002942">
    <property type="entry name" value="S4_RNA-bd"/>
</dbReference>
<accession>Q3MC44</accession>
<dbReference type="SMART" id="SM00363">
    <property type="entry name" value="S4"/>
    <property type="match status" value="1"/>
</dbReference>
<dbReference type="PANTHER" id="PTHR47683:SF2">
    <property type="entry name" value="RNA-BINDING S4 DOMAIN-CONTAINING PROTEIN"/>
    <property type="match status" value="1"/>
</dbReference>
<dbReference type="InterPro" id="IPR020103">
    <property type="entry name" value="PsdUridine_synth_cat_dom_sf"/>
</dbReference>
<keyword evidence="2 4" id="KW-0413">Isomerase</keyword>
<dbReference type="Pfam" id="PF00849">
    <property type="entry name" value="PseudoU_synth_2"/>
    <property type="match status" value="1"/>
</dbReference>
<dbReference type="Gene3D" id="3.10.290.10">
    <property type="entry name" value="RNA-binding S4 domain"/>
    <property type="match status" value="1"/>
</dbReference>
<dbReference type="PROSITE" id="PS01149">
    <property type="entry name" value="PSI_RSU"/>
    <property type="match status" value="1"/>
</dbReference>
<dbReference type="InterPro" id="IPR006145">
    <property type="entry name" value="PsdUridine_synth_RsuA/RluA"/>
</dbReference>
<keyword evidence="3" id="KW-0694">RNA-binding</keyword>
<evidence type="ECO:0000256" key="3">
    <source>
        <dbReference type="PROSITE-ProRule" id="PRU00182"/>
    </source>
</evidence>
<evidence type="ECO:0000259" key="6">
    <source>
        <dbReference type="SMART" id="SM00363"/>
    </source>
</evidence>
<feature type="domain" description="RNA-binding S4" evidence="6">
    <location>
        <begin position="29"/>
        <end position="87"/>
    </location>
</feature>
<dbReference type="PANTHER" id="PTHR47683">
    <property type="entry name" value="PSEUDOURIDINE SYNTHASE FAMILY PROTEIN-RELATED"/>
    <property type="match status" value="1"/>
</dbReference>
<dbReference type="CDD" id="cd02870">
    <property type="entry name" value="PseudoU_synth_RsuA_like"/>
    <property type="match status" value="1"/>
</dbReference>
<sequence>MTVAQTLAVLNFVALVFPVGYFELSNMEARLQKVLAQWGIASRREAEEMIRRSRVQINGTLAELGQKVNPERDIITVDGKSVSAQRHHRLTYLLLNKPTGVVSTCYDPQGRKTVLDLLPEELRKGSGLHPVGRLDAYSTGALILTNDGDLTFKLTHPSHNIPKTYQILVKGHPPEAVLKMWREGVLLDGRKTRKAKVSLLESLAEKSRLEIVLQEGRNRQIRRVAEQLGYPVIKLHRTAIGSIQLQTSKQPLLRAGNYRILRDDEIRSLQEQLKHIPTQRIKVQNPQP</sequence>
<dbReference type="PROSITE" id="PS50889">
    <property type="entry name" value="S4"/>
    <property type="match status" value="1"/>
</dbReference>
<dbReference type="GO" id="GO:0000455">
    <property type="term" value="P:enzyme-directed rRNA pseudouridine synthesis"/>
    <property type="evidence" value="ECO:0007669"/>
    <property type="project" value="UniProtKB-ARBA"/>
</dbReference>
<dbReference type="GO" id="GO:0120159">
    <property type="term" value="F:rRNA pseudouridine synthase activity"/>
    <property type="evidence" value="ECO:0007669"/>
    <property type="project" value="UniProtKB-ARBA"/>
</dbReference>
<dbReference type="Gene3D" id="3.30.70.580">
    <property type="entry name" value="Pseudouridine synthase I, catalytic domain, N-terminal subdomain"/>
    <property type="match status" value="1"/>
</dbReference>
<dbReference type="NCBIfam" id="TIGR00093">
    <property type="entry name" value="pseudouridine synthase"/>
    <property type="match status" value="1"/>
</dbReference>
<proteinExistence type="inferred from homology"/>
<dbReference type="GO" id="GO:0003723">
    <property type="term" value="F:RNA binding"/>
    <property type="evidence" value="ECO:0007669"/>
    <property type="project" value="UniProtKB-KW"/>
</dbReference>
<dbReference type="EMBL" id="CP000117">
    <property type="protein sequence ID" value="ABA21442.1"/>
    <property type="molecule type" value="Genomic_DNA"/>
</dbReference>
<evidence type="ECO:0000256" key="2">
    <source>
        <dbReference type="ARBA" id="ARBA00023235"/>
    </source>
</evidence>
<dbReference type="SUPFAM" id="SSF55120">
    <property type="entry name" value="Pseudouridine synthase"/>
    <property type="match status" value="1"/>
</dbReference>
<dbReference type="AlphaFoldDB" id="Q3MC44"/>
<dbReference type="InterPro" id="IPR018496">
    <property type="entry name" value="PsdUridine_synth_RsuA/RluB_CS"/>
</dbReference>